<keyword evidence="1" id="KW-0732">Signal</keyword>
<dbReference type="EMBL" id="JAHCVJ010000004">
    <property type="protein sequence ID" value="MBT0664761.1"/>
    <property type="molecule type" value="Genomic_DNA"/>
</dbReference>
<organism evidence="2 3">
    <name type="scientific">Geoanaerobacter pelophilus</name>
    <dbReference type="NCBI Taxonomy" id="60036"/>
    <lineage>
        <taxon>Bacteria</taxon>
        <taxon>Pseudomonadati</taxon>
        <taxon>Thermodesulfobacteriota</taxon>
        <taxon>Desulfuromonadia</taxon>
        <taxon>Geobacterales</taxon>
        <taxon>Geobacteraceae</taxon>
        <taxon>Geoanaerobacter</taxon>
    </lineage>
</organism>
<evidence type="ECO:0000256" key="1">
    <source>
        <dbReference type="SAM" id="SignalP"/>
    </source>
</evidence>
<evidence type="ECO:0000313" key="3">
    <source>
        <dbReference type="Proteomes" id="UP000811899"/>
    </source>
</evidence>
<sequence length="333" mass="35686">MRWRIRVALVLLSPLLALWCFQAFPQARAWAAGIILSAPVEPGGAFPVAKGRNIRGAFMVVSSLGERDRIHDSLREPGMEVSINGTVWQLYSGITNDRWRQRPGGAGGGVTVHNNLTGRDVQGSHPATAISGIDTAIALKIPSRLPFDGRPGRDALRCEILNSGSDGVAYDENGLNPVGSPGPFTLVGYEGAVLLAESAYVKISYDWFVSIIDSQVIRPPAELDGMQMRRQVLDIGIQPSYSTHRVNNKVTGYLNVSTSRYPSGKRTCSATYYVPFTRRGAIGLPGQSGAATAAGARGAVQYNYSSGVMSGAYGLNYDPLTNTVTITGRLVVK</sequence>
<keyword evidence="3" id="KW-1185">Reference proteome</keyword>
<feature type="signal peptide" evidence="1">
    <location>
        <begin position="1"/>
        <end position="31"/>
    </location>
</feature>
<gene>
    <name evidence="2" type="ORF">KI809_10660</name>
</gene>
<accession>A0AAW4L8X2</accession>
<feature type="chain" id="PRO_5043980479" evidence="1">
    <location>
        <begin position="32"/>
        <end position="333"/>
    </location>
</feature>
<dbReference type="RefSeq" id="WP_214171545.1">
    <property type="nucleotide sequence ID" value="NZ_JAHCVJ010000004.1"/>
</dbReference>
<dbReference type="Proteomes" id="UP000811899">
    <property type="component" value="Unassembled WGS sequence"/>
</dbReference>
<proteinExistence type="predicted"/>
<evidence type="ECO:0000313" key="2">
    <source>
        <dbReference type="EMBL" id="MBT0664761.1"/>
    </source>
</evidence>
<reference evidence="2 3" key="1">
    <citation type="submission" date="2021-05" db="EMBL/GenBank/DDBJ databases">
        <title>The draft genome of Geobacter pelophilus DSM 12255.</title>
        <authorList>
            <person name="Xu Z."/>
            <person name="Masuda Y."/>
            <person name="Itoh H."/>
            <person name="Senoo K."/>
        </authorList>
    </citation>
    <scope>NUCLEOTIDE SEQUENCE [LARGE SCALE GENOMIC DNA]</scope>
    <source>
        <strain evidence="2 3">DSM 12255</strain>
    </source>
</reference>
<name>A0AAW4L8X2_9BACT</name>
<protein>
    <submittedName>
        <fullName evidence="2">Uncharacterized protein</fullName>
    </submittedName>
</protein>
<comment type="caution">
    <text evidence="2">The sequence shown here is derived from an EMBL/GenBank/DDBJ whole genome shotgun (WGS) entry which is preliminary data.</text>
</comment>
<dbReference type="AlphaFoldDB" id="A0AAW4L8X2"/>